<keyword evidence="4" id="KW-0732">Signal</keyword>
<sequence>MRKYWTGVSALSALLLVIFLLSLIPFRTLGTAKKPIRVVTSLNFYGEVAGEVAGKYGQVTSVINNASVDPHDYQPSTQQARAMGNANVVIQNGLGYDHWLTKLARSKGGQQVTMVDVARQVAGKKGGDNEHVWYQPATMGKLATTLADQYSRIDPSHADYYHRRARTYLKSLVPLNNEIARVKQGVKANQMVAVSEPVFDYALAHLGYRVMDPHFAKAIEDGSDPSPQDVADLQTAIKEHRIAFFVENSQSDDRVIDNLVKLAHQHDVPVLKVTEAQPTGLNYRQWMMKQYQNLAKIQREEN</sequence>
<evidence type="ECO:0000313" key="6">
    <source>
        <dbReference type="Proteomes" id="UP001529423"/>
    </source>
</evidence>
<proteinExistence type="predicted"/>
<dbReference type="EMBL" id="JAUDEO010000039">
    <property type="protein sequence ID" value="MDM8334292.1"/>
    <property type="molecule type" value="Genomic_DNA"/>
</dbReference>
<evidence type="ECO:0000256" key="3">
    <source>
        <dbReference type="ARBA" id="ARBA00022723"/>
    </source>
</evidence>
<comment type="subcellular location">
    <subcellularLocation>
        <location evidence="1">Cell envelope</location>
    </subcellularLocation>
</comment>
<accession>A0ABT7VNG8</accession>
<reference evidence="6" key="1">
    <citation type="submission" date="2023-06" db="EMBL/GenBank/DDBJ databases">
        <title>Identification and characterization of horizontal gene transfer across gut microbiota members of farm animals based on homology search.</title>
        <authorList>
            <person name="Zeman M."/>
            <person name="Kubasova T."/>
            <person name="Jahodarova E."/>
            <person name="Nykrynova M."/>
            <person name="Rychlik I."/>
        </authorList>
    </citation>
    <scope>NUCLEOTIDE SEQUENCE [LARGE SCALE GENOMIC DNA]</scope>
    <source>
        <strain evidence="6">105_WCHN</strain>
    </source>
</reference>
<dbReference type="SUPFAM" id="SSF53807">
    <property type="entry name" value="Helical backbone' metal receptor"/>
    <property type="match status" value="1"/>
</dbReference>
<evidence type="ECO:0000256" key="4">
    <source>
        <dbReference type="ARBA" id="ARBA00022729"/>
    </source>
</evidence>
<dbReference type="Gene3D" id="3.40.50.1980">
    <property type="entry name" value="Nitrogenase molybdenum iron protein domain"/>
    <property type="match status" value="2"/>
</dbReference>
<dbReference type="RefSeq" id="WP_289560719.1">
    <property type="nucleotide sequence ID" value="NZ_JAUDEO010000039.1"/>
</dbReference>
<comment type="caution">
    <text evidence="5">The sequence shown here is derived from an EMBL/GenBank/DDBJ whole genome shotgun (WGS) entry which is preliminary data.</text>
</comment>
<dbReference type="PANTHER" id="PTHR42953">
    <property type="entry name" value="HIGH-AFFINITY ZINC UPTAKE SYSTEM PROTEIN ZNUA-RELATED"/>
    <property type="match status" value="1"/>
</dbReference>
<gene>
    <name evidence="5" type="ORF">QUW46_06885</name>
</gene>
<evidence type="ECO:0000256" key="2">
    <source>
        <dbReference type="ARBA" id="ARBA00022448"/>
    </source>
</evidence>
<keyword evidence="6" id="KW-1185">Reference proteome</keyword>
<organism evidence="5 6">
    <name type="scientific">Limosilactobacillus panis</name>
    <dbReference type="NCBI Taxonomy" id="47493"/>
    <lineage>
        <taxon>Bacteria</taxon>
        <taxon>Bacillati</taxon>
        <taxon>Bacillota</taxon>
        <taxon>Bacilli</taxon>
        <taxon>Lactobacillales</taxon>
        <taxon>Lactobacillaceae</taxon>
        <taxon>Limosilactobacillus</taxon>
    </lineage>
</organism>
<dbReference type="PANTHER" id="PTHR42953:SF1">
    <property type="entry name" value="METAL-BINDING PROTEIN HI_0362-RELATED"/>
    <property type="match status" value="1"/>
</dbReference>
<keyword evidence="2" id="KW-0813">Transport</keyword>
<evidence type="ECO:0000256" key="1">
    <source>
        <dbReference type="ARBA" id="ARBA00004196"/>
    </source>
</evidence>
<keyword evidence="3" id="KW-0479">Metal-binding</keyword>
<dbReference type="InterPro" id="IPR006127">
    <property type="entry name" value="ZnuA-like"/>
</dbReference>
<dbReference type="Pfam" id="PF01297">
    <property type="entry name" value="ZnuA"/>
    <property type="match status" value="1"/>
</dbReference>
<reference evidence="5 6" key="3">
    <citation type="submission" date="2023-06" db="EMBL/GenBank/DDBJ databases">
        <authorList>
            <person name="Zeman M."/>
            <person name="Kubasova T."/>
            <person name="Jahodarova E."/>
            <person name="Nykrynova M."/>
            <person name="Rychlik I."/>
        </authorList>
    </citation>
    <scope>NUCLEOTIDE SEQUENCE [LARGE SCALE GENOMIC DNA]</scope>
    <source>
        <strain evidence="5 6">105_WCHN</strain>
    </source>
</reference>
<protein>
    <submittedName>
        <fullName evidence="5">Zinc ABC transporter substrate-binding protein</fullName>
    </submittedName>
</protein>
<dbReference type="InterPro" id="IPR050492">
    <property type="entry name" value="Bact_metal-bind_prot9"/>
</dbReference>
<dbReference type="Proteomes" id="UP001529423">
    <property type="component" value="Unassembled WGS sequence"/>
</dbReference>
<name>A0ABT7VNG8_9LACO</name>
<evidence type="ECO:0000313" key="5">
    <source>
        <dbReference type="EMBL" id="MDM8334292.1"/>
    </source>
</evidence>
<reference evidence="5 6" key="2">
    <citation type="submission" date="2023-06" db="EMBL/GenBank/DDBJ databases">
        <title>Identification and characterization of horizontal gene transfer across gut microbiota members of farm animals based on homology search.</title>
        <authorList>
            <person name="Schwarzerova J."/>
            <person name="Nykrynova M."/>
            <person name="Jureckova K."/>
            <person name="Cejkova D."/>
            <person name="Rychlik I."/>
        </authorList>
    </citation>
    <scope>NUCLEOTIDE SEQUENCE [LARGE SCALE GENOMIC DNA]</scope>
    <source>
        <strain evidence="5 6">105_WCHN</strain>
    </source>
</reference>